<comment type="caution">
    <text evidence="1">The sequence shown here is derived from an EMBL/GenBank/DDBJ whole genome shotgun (WGS) entry which is preliminary data.</text>
</comment>
<protein>
    <submittedName>
        <fullName evidence="1">Uncharacterized protein</fullName>
    </submittedName>
</protein>
<sequence>MLDEQDADVVGQFGDDLEQLAALARRDAGCGFVQQQDAGSGRQRQRDFEQALFAIGQLRHRGIGQRVEAQPCEQGVGFVKRCRAAAQRSPPGGTQAVALADGQHYRQQGGQAGKQGIDLEGAHQSDPRPLVAGQCGNVLVAQLDASACRAVGAGQQVDQRGFTRTIGADQGLSCAGLQRQVDAVDRAEGTETDAEVVGTERCCCHHALLIRTRRDSAPMMPPRPTMTTTMRKMPSQNIQYCGFRSANQSWTSI</sequence>
<accession>A0A645EPP2</accession>
<dbReference type="EMBL" id="VSSQ01048460">
    <property type="protein sequence ID" value="MPN02503.1"/>
    <property type="molecule type" value="Genomic_DNA"/>
</dbReference>
<evidence type="ECO:0000313" key="1">
    <source>
        <dbReference type="EMBL" id="MPN02503.1"/>
    </source>
</evidence>
<organism evidence="1">
    <name type="scientific">bioreactor metagenome</name>
    <dbReference type="NCBI Taxonomy" id="1076179"/>
    <lineage>
        <taxon>unclassified sequences</taxon>
        <taxon>metagenomes</taxon>
        <taxon>ecological metagenomes</taxon>
    </lineage>
</organism>
<dbReference type="AlphaFoldDB" id="A0A645EPP2"/>
<gene>
    <name evidence="1" type="ORF">SDC9_149719</name>
</gene>
<reference evidence="1" key="1">
    <citation type="submission" date="2019-08" db="EMBL/GenBank/DDBJ databases">
        <authorList>
            <person name="Kucharzyk K."/>
            <person name="Murdoch R.W."/>
            <person name="Higgins S."/>
            <person name="Loffler F."/>
        </authorList>
    </citation>
    <scope>NUCLEOTIDE SEQUENCE</scope>
</reference>
<name>A0A645EPP2_9ZZZZ</name>
<proteinExistence type="predicted"/>